<keyword evidence="11" id="KW-1015">Disulfide bond</keyword>
<dbReference type="InterPro" id="IPR002902">
    <property type="entry name" value="GNK2"/>
</dbReference>
<dbReference type="FunFam" id="3.30.430.20:FF:000001">
    <property type="entry name" value="cysteine-rich repeat secretory protein 3"/>
    <property type="match status" value="1"/>
</dbReference>
<evidence type="ECO:0000256" key="2">
    <source>
        <dbReference type="ARBA" id="ARBA00022448"/>
    </source>
</evidence>
<evidence type="ECO:0000256" key="6">
    <source>
        <dbReference type="ARBA" id="ARBA00022729"/>
    </source>
</evidence>
<comment type="caution">
    <text evidence="17">The sequence shown here is derived from an EMBL/GenBank/DDBJ whole genome shotgun (WGS) entry which is preliminary data.</text>
</comment>
<evidence type="ECO:0000313" key="19">
    <source>
        <dbReference type="Proteomes" id="UP001187192"/>
    </source>
</evidence>
<reference evidence="17" key="1">
    <citation type="submission" date="2023-07" db="EMBL/GenBank/DDBJ databases">
        <title>draft genome sequence of fig (Ficus carica).</title>
        <authorList>
            <person name="Takahashi T."/>
            <person name="Nishimura K."/>
        </authorList>
    </citation>
    <scope>NUCLEOTIDE SEQUENCE</scope>
</reference>
<keyword evidence="4" id="KW-0945">Host-virus interaction</keyword>
<dbReference type="GO" id="GO:0010497">
    <property type="term" value="P:plasmodesmata-mediated intercellular transport"/>
    <property type="evidence" value="ECO:0007669"/>
    <property type="project" value="UniProtKB-ARBA"/>
</dbReference>
<evidence type="ECO:0000259" key="16">
    <source>
        <dbReference type="PROSITE" id="PS51473"/>
    </source>
</evidence>
<comment type="similarity">
    <text evidence="13">Belongs to the cysteine-rich repeat secretory protein family. Plasmodesmata-located proteins (PDLD) subfamily.</text>
</comment>
<proteinExistence type="inferred from homology"/>
<dbReference type="InterPro" id="IPR051378">
    <property type="entry name" value="Cell2Cell_Antifungal"/>
</dbReference>
<dbReference type="InterPro" id="IPR038408">
    <property type="entry name" value="GNK2_sf"/>
</dbReference>
<evidence type="ECO:0000256" key="7">
    <source>
        <dbReference type="ARBA" id="ARBA00022737"/>
    </source>
</evidence>
<evidence type="ECO:0000256" key="9">
    <source>
        <dbReference type="ARBA" id="ARBA00022989"/>
    </source>
</evidence>
<dbReference type="PANTHER" id="PTHR32080:SF36">
    <property type="entry name" value="PLASMODESMATA-LOCATED PROTEIN 1"/>
    <property type="match status" value="1"/>
</dbReference>
<evidence type="ECO:0000313" key="17">
    <source>
        <dbReference type="EMBL" id="GMN69869.1"/>
    </source>
</evidence>
<keyword evidence="6 15" id="KW-0732">Signal</keyword>
<dbReference type="EMBL" id="BTGU01000957">
    <property type="protein sequence ID" value="GMN69869.1"/>
    <property type="molecule type" value="Genomic_DNA"/>
</dbReference>
<comment type="subcellular location">
    <subcellularLocation>
        <location evidence="12">Cell junction</location>
        <location evidence="12">Plasmodesma</location>
    </subcellularLocation>
    <subcellularLocation>
        <location evidence="1">Cell membrane</location>
        <topology evidence="1">Single-pass type I membrane protein</topology>
    </subcellularLocation>
</comment>
<evidence type="ECO:0000256" key="12">
    <source>
        <dbReference type="ARBA" id="ARBA00024184"/>
    </source>
</evidence>
<evidence type="ECO:0000256" key="3">
    <source>
        <dbReference type="ARBA" id="ARBA00022475"/>
    </source>
</evidence>
<feature type="domain" description="Gnk2-homologous" evidence="16">
    <location>
        <begin position="148"/>
        <end position="248"/>
    </location>
</feature>
<dbReference type="GO" id="GO:0005886">
    <property type="term" value="C:plasma membrane"/>
    <property type="evidence" value="ECO:0007669"/>
    <property type="project" value="UniProtKB-SubCell"/>
</dbReference>
<keyword evidence="9 14" id="KW-1133">Transmembrane helix</keyword>
<dbReference type="GO" id="GO:0046739">
    <property type="term" value="P:transport of virus in multicellular host"/>
    <property type="evidence" value="ECO:0007669"/>
    <property type="project" value="TreeGrafter"/>
</dbReference>
<evidence type="ECO:0000256" key="11">
    <source>
        <dbReference type="ARBA" id="ARBA00023157"/>
    </source>
</evidence>
<dbReference type="Pfam" id="PF01657">
    <property type="entry name" value="Stress-antifung"/>
    <property type="match status" value="2"/>
</dbReference>
<dbReference type="PANTHER" id="PTHR32080">
    <property type="entry name" value="ANTIFUNGAL PROTEIN GINKBILOBIN-2-LIKE"/>
    <property type="match status" value="1"/>
</dbReference>
<sequence>MGSSSSPTDHSTFSLVFLSLHLVTTTLMSFPALTSSADYTKLVYKGCADQKFQDPSGIYTQNLKSLYNSLLPQSSQKLFSTDTAGDGQNSINGWYQCRGDLTTAQCSDCVAKIPDMAAKLCGGAIAARVQLHGCYLRYEVAGFKQVSATELLYKTCGSIHAQGAGFRERRDTAFGMVENGVRSGSGLFYTGSYQSVYGLGQCEGDLSPDDCGDCVKNAEQKVVDQCGDSISGQVYLQKCYLSYSYYPNGVPGISSSSDKEGTGGGQNHTQRTVAIAVGGIAALGFLIVCLFFVRSVVKKHRGKH</sequence>
<dbReference type="Gene3D" id="3.30.430.20">
    <property type="entry name" value="Gnk2 domain, C-X8-C-X2-C motif"/>
    <property type="match status" value="2"/>
</dbReference>
<evidence type="ECO:0000256" key="10">
    <source>
        <dbReference type="ARBA" id="ARBA00023136"/>
    </source>
</evidence>
<keyword evidence="2" id="KW-0813">Transport</keyword>
<evidence type="ECO:0000256" key="8">
    <source>
        <dbReference type="ARBA" id="ARBA00022949"/>
    </source>
</evidence>
<dbReference type="Proteomes" id="UP001187192">
    <property type="component" value="Unassembled WGS sequence"/>
</dbReference>
<dbReference type="AlphaFoldDB" id="A0AA88EJ79"/>
<keyword evidence="19" id="KW-1185">Reference proteome</keyword>
<evidence type="ECO:0000313" key="18">
    <source>
        <dbReference type="EMBL" id="GMN69872.1"/>
    </source>
</evidence>
<gene>
    <name evidence="17" type="ORF">TIFTF001_038912</name>
    <name evidence="18" type="ORF">TIFTF001_038920</name>
</gene>
<accession>A0AA88EJ79</accession>
<feature type="transmembrane region" description="Helical" evidence="14">
    <location>
        <begin position="273"/>
        <end position="293"/>
    </location>
</feature>
<dbReference type="FunFam" id="3.30.430.20:FF:000008">
    <property type="entry name" value="cysteine-rich repeat secretory protein 3"/>
    <property type="match status" value="1"/>
</dbReference>
<dbReference type="PROSITE" id="PS51473">
    <property type="entry name" value="GNK2"/>
    <property type="match status" value="2"/>
</dbReference>
<organism evidence="17 19">
    <name type="scientific">Ficus carica</name>
    <name type="common">Common fig</name>
    <dbReference type="NCBI Taxonomy" id="3494"/>
    <lineage>
        <taxon>Eukaryota</taxon>
        <taxon>Viridiplantae</taxon>
        <taxon>Streptophyta</taxon>
        <taxon>Embryophyta</taxon>
        <taxon>Tracheophyta</taxon>
        <taxon>Spermatophyta</taxon>
        <taxon>Magnoliopsida</taxon>
        <taxon>eudicotyledons</taxon>
        <taxon>Gunneridae</taxon>
        <taxon>Pentapetalae</taxon>
        <taxon>rosids</taxon>
        <taxon>fabids</taxon>
        <taxon>Rosales</taxon>
        <taxon>Moraceae</taxon>
        <taxon>Ficeae</taxon>
        <taxon>Ficus</taxon>
    </lineage>
</organism>
<feature type="chain" id="PRO_5041851694" description="Gnk2-homologous domain-containing protein" evidence="15">
    <location>
        <begin position="37"/>
        <end position="304"/>
    </location>
</feature>
<dbReference type="EMBL" id="BTGU01000958">
    <property type="protein sequence ID" value="GMN69872.1"/>
    <property type="molecule type" value="Genomic_DNA"/>
</dbReference>
<keyword evidence="5 14" id="KW-0812">Transmembrane</keyword>
<evidence type="ECO:0000256" key="14">
    <source>
        <dbReference type="SAM" id="Phobius"/>
    </source>
</evidence>
<keyword evidence="10 14" id="KW-0472">Membrane</keyword>
<dbReference type="GO" id="GO:0009506">
    <property type="term" value="C:plasmodesma"/>
    <property type="evidence" value="ECO:0007669"/>
    <property type="project" value="UniProtKB-SubCell"/>
</dbReference>
<keyword evidence="3" id="KW-1003">Cell membrane</keyword>
<evidence type="ECO:0000256" key="1">
    <source>
        <dbReference type="ARBA" id="ARBA00004251"/>
    </source>
</evidence>
<evidence type="ECO:0000256" key="13">
    <source>
        <dbReference type="ARBA" id="ARBA00038393"/>
    </source>
</evidence>
<keyword evidence="8" id="KW-0965">Cell junction</keyword>
<keyword evidence="7" id="KW-0677">Repeat</keyword>
<feature type="domain" description="Gnk2-homologous" evidence="16">
    <location>
        <begin position="40"/>
        <end position="143"/>
    </location>
</feature>
<evidence type="ECO:0000256" key="15">
    <source>
        <dbReference type="SAM" id="SignalP"/>
    </source>
</evidence>
<feature type="signal peptide" evidence="15">
    <location>
        <begin position="1"/>
        <end position="36"/>
    </location>
</feature>
<dbReference type="CDD" id="cd23509">
    <property type="entry name" value="Gnk2-like"/>
    <property type="match status" value="2"/>
</dbReference>
<evidence type="ECO:0000256" key="5">
    <source>
        <dbReference type="ARBA" id="ARBA00022692"/>
    </source>
</evidence>
<protein>
    <recommendedName>
        <fullName evidence="16">Gnk2-homologous domain-containing protein</fullName>
    </recommendedName>
</protein>
<evidence type="ECO:0000256" key="4">
    <source>
        <dbReference type="ARBA" id="ARBA00022581"/>
    </source>
</evidence>
<name>A0AA88EJ79_FICCA</name>